<accession>A0A0F9EVV7</accession>
<organism evidence="1">
    <name type="scientific">marine sediment metagenome</name>
    <dbReference type="NCBI Taxonomy" id="412755"/>
    <lineage>
        <taxon>unclassified sequences</taxon>
        <taxon>metagenomes</taxon>
        <taxon>ecological metagenomes</taxon>
    </lineage>
</organism>
<gene>
    <name evidence="1" type="ORF">LCGC14_2105810</name>
</gene>
<proteinExistence type="predicted"/>
<evidence type="ECO:0008006" key="2">
    <source>
        <dbReference type="Google" id="ProtNLM"/>
    </source>
</evidence>
<evidence type="ECO:0000313" key="1">
    <source>
        <dbReference type="EMBL" id="KKL70346.1"/>
    </source>
</evidence>
<protein>
    <recommendedName>
        <fullName evidence="2">KOW domain-containing protein</fullName>
    </recommendedName>
</protein>
<dbReference type="EMBL" id="LAZR01025925">
    <property type="protein sequence ID" value="KKL70346.1"/>
    <property type="molecule type" value="Genomic_DNA"/>
</dbReference>
<name>A0A0F9EVV7_9ZZZZ</name>
<reference evidence="1" key="1">
    <citation type="journal article" date="2015" name="Nature">
        <title>Complex archaea that bridge the gap between prokaryotes and eukaryotes.</title>
        <authorList>
            <person name="Spang A."/>
            <person name="Saw J.H."/>
            <person name="Jorgensen S.L."/>
            <person name="Zaremba-Niedzwiedzka K."/>
            <person name="Martijn J."/>
            <person name="Lind A.E."/>
            <person name="van Eijk R."/>
            <person name="Schleper C."/>
            <person name="Guy L."/>
            <person name="Ettema T.J."/>
        </authorList>
    </citation>
    <scope>NUCLEOTIDE SEQUENCE</scope>
</reference>
<comment type="caution">
    <text evidence="1">The sequence shown here is derived from an EMBL/GenBank/DDBJ whole genome shotgun (WGS) entry which is preliminary data.</text>
</comment>
<dbReference type="AlphaFoldDB" id="A0A0F9EVV7"/>
<sequence>MNPEFVLQIIDVGDVVRITTKQAVGVIGRVTSIHISKDGIVLEEVKDPDLQDQIDNQMTYDKALFPISEIKYIFVLDLTKKPTEEHGTNDSQSKI</sequence>